<comment type="function">
    <text evidence="1">Component of the nexin-dynein regulatory complex (N-DRC), a key regulator of ciliary/flagellar motility which maintains the alignment and integrity of the distal axoneme and regulates microtubule sliding in motile axonemes.</text>
</comment>
<dbReference type="PROSITE" id="PS50096">
    <property type="entry name" value="IQ"/>
    <property type="match status" value="1"/>
</dbReference>
<evidence type="ECO:0000256" key="2">
    <source>
        <dbReference type="ARBA" id="ARBA00004611"/>
    </source>
</evidence>
<gene>
    <name evidence="13" type="ORF">HF521_013807</name>
</gene>
<reference evidence="13" key="1">
    <citation type="submission" date="2020-08" db="EMBL/GenBank/DDBJ databases">
        <title>Chromosome-level assembly of Southern catfish (Silurus meridionalis) provides insights into visual adaptation to the nocturnal and benthic lifestyles.</title>
        <authorList>
            <person name="Zhang Y."/>
            <person name="Wang D."/>
            <person name="Peng Z."/>
        </authorList>
    </citation>
    <scope>NUCLEOTIDE SEQUENCE</scope>
    <source>
        <strain evidence="13">SWU-2019-XX</strain>
        <tissue evidence="13">Muscle</tissue>
    </source>
</reference>
<dbReference type="SMART" id="SM00015">
    <property type="entry name" value="IQ"/>
    <property type="match status" value="1"/>
</dbReference>
<feature type="region of interest" description="Disordered" evidence="12">
    <location>
        <begin position="412"/>
        <end position="436"/>
    </location>
</feature>
<evidence type="ECO:0000256" key="1">
    <source>
        <dbReference type="ARBA" id="ARBA00003029"/>
    </source>
</evidence>
<evidence type="ECO:0000256" key="7">
    <source>
        <dbReference type="ARBA" id="ARBA00023069"/>
    </source>
</evidence>
<feature type="compositionally biased region" description="Basic residues" evidence="12">
    <location>
        <begin position="421"/>
        <end position="436"/>
    </location>
</feature>
<comment type="subunit">
    <text evidence="11">Component of the nexin-dynein regulatory complex (N-DRC). Interacts with CFAP52.</text>
</comment>
<keyword evidence="6" id="KW-0282">Flagellum</keyword>
<dbReference type="CDD" id="cd23767">
    <property type="entry name" value="IQCD"/>
    <property type="match status" value="1"/>
</dbReference>
<evidence type="ECO:0000256" key="5">
    <source>
        <dbReference type="ARBA" id="ARBA00022490"/>
    </source>
</evidence>
<evidence type="ECO:0000256" key="3">
    <source>
        <dbReference type="ARBA" id="ARBA00009071"/>
    </source>
</evidence>
<dbReference type="PANTHER" id="PTHR31598:SF1">
    <property type="entry name" value="DYNEIN REGULATORY COMPLEX PROTEIN 10"/>
    <property type="match status" value="1"/>
</dbReference>
<feature type="compositionally biased region" description="Basic and acidic residues" evidence="12">
    <location>
        <begin position="377"/>
        <end position="395"/>
    </location>
</feature>
<evidence type="ECO:0000256" key="12">
    <source>
        <dbReference type="SAM" id="MobiDB-lite"/>
    </source>
</evidence>
<evidence type="ECO:0000256" key="11">
    <source>
        <dbReference type="ARBA" id="ARBA00046836"/>
    </source>
</evidence>
<comment type="subcellular location">
    <subcellularLocation>
        <location evidence="2">Cytoplasm</location>
        <location evidence="2">Cytoskeleton</location>
        <location evidence="2">Flagellum axoneme</location>
    </subcellularLocation>
</comment>
<protein>
    <recommendedName>
        <fullName evidence="4">Dynein regulatory complex protein 10</fullName>
    </recommendedName>
    <alternativeName>
        <fullName evidence="10">IQ domain-containing protein D</fullName>
    </alternativeName>
</protein>
<dbReference type="Gene3D" id="1.20.5.190">
    <property type="match status" value="1"/>
</dbReference>
<feature type="region of interest" description="Disordered" evidence="12">
    <location>
        <begin position="377"/>
        <end position="396"/>
    </location>
</feature>
<organism evidence="13 14">
    <name type="scientific">Silurus meridionalis</name>
    <name type="common">Southern catfish</name>
    <name type="synonym">Silurus soldatovi meridionalis</name>
    <dbReference type="NCBI Taxonomy" id="175797"/>
    <lineage>
        <taxon>Eukaryota</taxon>
        <taxon>Metazoa</taxon>
        <taxon>Chordata</taxon>
        <taxon>Craniata</taxon>
        <taxon>Vertebrata</taxon>
        <taxon>Euteleostomi</taxon>
        <taxon>Actinopterygii</taxon>
        <taxon>Neopterygii</taxon>
        <taxon>Teleostei</taxon>
        <taxon>Ostariophysi</taxon>
        <taxon>Siluriformes</taxon>
        <taxon>Siluridae</taxon>
        <taxon>Silurus</taxon>
    </lineage>
</organism>
<evidence type="ECO:0000313" key="14">
    <source>
        <dbReference type="Proteomes" id="UP000606274"/>
    </source>
</evidence>
<comment type="caution">
    <text evidence="13">The sequence shown here is derived from an EMBL/GenBank/DDBJ whole genome shotgun (WGS) entry which is preliminary data.</text>
</comment>
<dbReference type="Proteomes" id="UP000606274">
    <property type="component" value="Unassembled WGS sequence"/>
</dbReference>
<evidence type="ECO:0000313" key="13">
    <source>
        <dbReference type="EMBL" id="KAF7689000.1"/>
    </source>
</evidence>
<keyword evidence="5" id="KW-0963">Cytoplasm</keyword>
<dbReference type="AlphaFoldDB" id="A0A8T0AD99"/>
<dbReference type="InterPro" id="IPR000048">
    <property type="entry name" value="IQ_motif_EF-hand-BS"/>
</dbReference>
<evidence type="ECO:0000256" key="6">
    <source>
        <dbReference type="ARBA" id="ARBA00022846"/>
    </source>
</evidence>
<evidence type="ECO:0000256" key="4">
    <source>
        <dbReference type="ARBA" id="ARBA00021752"/>
    </source>
</evidence>
<evidence type="ECO:0000256" key="9">
    <source>
        <dbReference type="ARBA" id="ARBA00023273"/>
    </source>
</evidence>
<evidence type="ECO:0000256" key="10">
    <source>
        <dbReference type="ARBA" id="ARBA00032180"/>
    </source>
</evidence>
<accession>A0A8T0AD99</accession>
<keyword evidence="9" id="KW-0966">Cell projection</keyword>
<evidence type="ECO:0000256" key="8">
    <source>
        <dbReference type="ARBA" id="ARBA00023212"/>
    </source>
</evidence>
<comment type="similarity">
    <text evidence="3">Belongs to the DRC10 family.</text>
</comment>
<name>A0A8T0AD99_SILME</name>
<keyword evidence="14" id="KW-1185">Reference proteome</keyword>
<dbReference type="EMBL" id="JABFDY010000025">
    <property type="protein sequence ID" value="KAF7689000.1"/>
    <property type="molecule type" value="Genomic_DNA"/>
</dbReference>
<keyword evidence="8" id="KW-0206">Cytoskeleton</keyword>
<dbReference type="Pfam" id="PF00612">
    <property type="entry name" value="IQ"/>
    <property type="match status" value="1"/>
</dbReference>
<dbReference type="InterPro" id="IPR042815">
    <property type="entry name" value="DRC10"/>
</dbReference>
<dbReference type="PANTHER" id="PTHR31598">
    <property type="entry name" value="IQ DOMAIN-CONTAINING PROTEIN D"/>
    <property type="match status" value="1"/>
</dbReference>
<proteinExistence type="inferred from homology"/>
<keyword evidence="7" id="KW-0969">Cilium</keyword>
<sequence>MCRFICRFTQIHKAAVPILHQEIMFEFSVDSPAPPADPTAEAQLALETKLKLNAIAGVRGKKVISPEAQHIISVLDECVRKIEVSAFLPCELVHSERVTQELRDPAVEALREHLKLCKEYSTLWGSRNEETMELAVKNSLRNFLRHVKPHKEVETVKAVLQEAGPVIQKDQKAVQEVAVWLREYRAVLKERLMATPQEERERRRLGHEARNRQQHNEELLQMLEGKVKAATEHRDTTICKKDKEIERIKDSLHQMQTEWEQTMAQVQKKTEEQHQLDLKNSEVKRLQLLEEGNQLRTQLENLTKQHREKEATLLKKNNKLETEIENWIQKYDAEMEEKQERVEQMREMYEEERAKLRELQDLFSVLELEYTQIMEEKRREREQKEKEEQEREMRNKASVVIQALWRGYRLRKALKNQSQTKKGKKGKKGTKGKKKK</sequence>